<dbReference type="Proteomes" id="UP000326565">
    <property type="component" value="Unassembled WGS sequence"/>
</dbReference>
<proteinExistence type="predicted"/>
<feature type="transmembrane region" description="Helical" evidence="1">
    <location>
        <begin position="12"/>
        <end position="31"/>
    </location>
</feature>
<name>A0A5N5WG58_9EURO</name>
<feature type="transmembrane region" description="Helical" evidence="1">
    <location>
        <begin position="85"/>
        <end position="107"/>
    </location>
</feature>
<organism evidence="2 3">
    <name type="scientific">Aspergillus leporis</name>
    <dbReference type="NCBI Taxonomy" id="41062"/>
    <lineage>
        <taxon>Eukaryota</taxon>
        <taxon>Fungi</taxon>
        <taxon>Dikarya</taxon>
        <taxon>Ascomycota</taxon>
        <taxon>Pezizomycotina</taxon>
        <taxon>Eurotiomycetes</taxon>
        <taxon>Eurotiomycetidae</taxon>
        <taxon>Eurotiales</taxon>
        <taxon>Aspergillaceae</taxon>
        <taxon>Aspergillus</taxon>
        <taxon>Aspergillus subgen. Circumdati</taxon>
    </lineage>
</organism>
<dbReference type="EMBL" id="ML732538">
    <property type="protein sequence ID" value="KAB8067198.1"/>
    <property type="molecule type" value="Genomic_DNA"/>
</dbReference>
<sequence length="153" mass="16653">MAQYKSWPPLLVPTLSTALNVGIAIGGYTATVGFAVPGTPGPAAAFWFDRFLIPGFVTVSSLGVFTLGSGLWASHRSKQKSESRWALLGFAFTVGHFMFGKAVIAFWERMQANPHRAQPELAGWLTMHMTRTCLTDITAFLCFLSGLLEQISP</sequence>
<keyword evidence="1" id="KW-0812">Transmembrane</keyword>
<evidence type="ECO:0008006" key="4">
    <source>
        <dbReference type="Google" id="ProtNLM"/>
    </source>
</evidence>
<keyword evidence="1" id="KW-1133">Transmembrane helix</keyword>
<gene>
    <name evidence="2" type="ORF">BDV29DRAFT_186593</name>
</gene>
<reference evidence="2 3" key="1">
    <citation type="submission" date="2019-04" db="EMBL/GenBank/DDBJ databases">
        <title>Friends and foes A comparative genomics study of 23 Aspergillus species from section Flavi.</title>
        <authorList>
            <consortium name="DOE Joint Genome Institute"/>
            <person name="Kjaerbolling I."/>
            <person name="Vesth T."/>
            <person name="Frisvad J.C."/>
            <person name="Nybo J.L."/>
            <person name="Theobald S."/>
            <person name="Kildgaard S."/>
            <person name="Isbrandt T."/>
            <person name="Kuo A."/>
            <person name="Sato A."/>
            <person name="Lyhne E.K."/>
            <person name="Kogle M.E."/>
            <person name="Wiebenga A."/>
            <person name="Kun R.S."/>
            <person name="Lubbers R.J."/>
            <person name="Makela M.R."/>
            <person name="Barry K."/>
            <person name="Chovatia M."/>
            <person name="Clum A."/>
            <person name="Daum C."/>
            <person name="Haridas S."/>
            <person name="He G."/>
            <person name="LaButti K."/>
            <person name="Lipzen A."/>
            <person name="Mondo S."/>
            <person name="Riley R."/>
            <person name="Salamov A."/>
            <person name="Simmons B.A."/>
            <person name="Magnuson J.K."/>
            <person name="Henrissat B."/>
            <person name="Mortensen U.H."/>
            <person name="Larsen T.O."/>
            <person name="Devries R.P."/>
            <person name="Grigoriev I.V."/>
            <person name="Machida M."/>
            <person name="Baker S.E."/>
            <person name="Andersen M.R."/>
        </authorList>
    </citation>
    <scope>NUCLEOTIDE SEQUENCE [LARGE SCALE GENOMIC DNA]</scope>
    <source>
        <strain evidence="2 3">CBS 151.66</strain>
    </source>
</reference>
<keyword evidence="1" id="KW-0472">Membrane</keyword>
<evidence type="ECO:0000256" key="1">
    <source>
        <dbReference type="SAM" id="Phobius"/>
    </source>
</evidence>
<protein>
    <recommendedName>
        <fullName evidence="4">Integral membrane protein</fullName>
    </recommendedName>
</protein>
<dbReference type="AlphaFoldDB" id="A0A5N5WG58"/>
<feature type="transmembrane region" description="Helical" evidence="1">
    <location>
        <begin position="51"/>
        <end position="73"/>
    </location>
</feature>
<evidence type="ECO:0000313" key="3">
    <source>
        <dbReference type="Proteomes" id="UP000326565"/>
    </source>
</evidence>
<accession>A0A5N5WG58</accession>
<dbReference type="OrthoDB" id="1523883at2759"/>
<keyword evidence="3" id="KW-1185">Reference proteome</keyword>
<evidence type="ECO:0000313" key="2">
    <source>
        <dbReference type="EMBL" id="KAB8067198.1"/>
    </source>
</evidence>